<dbReference type="GeneID" id="33355573"/>
<dbReference type="AlphaFoldDB" id="A0A1Z1M8H4"/>
<feature type="chain" id="PRO_5013119872" description="Transmembrane protein" evidence="1">
    <location>
        <begin position="23"/>
        <end position="161"/>
    </location>
</feature>
<organism evidence="2">
    <name type="scientific">Caloglossa beccarii</name>
    <dbReference type="NCBI Taxonomy" id="131038"/>
    <lineage>
        <taxon>Eukaryota</taxon>
        <taxon>Rhodophyta</taxon>
        <taxon>Florideophyceae</taxon>
        <taxon>Rhodymeniophycidae</taxon>
        <taxon>Ceramiales</taxon>
        <taxon>Delesseriaceae</taxon>
        <taxon>Caloglossa</taxon>
    </lineage>
</organism>
<dbReference type="EMBL" id="MF101422">
    <property type="protein sequence ID" value="ARW62378.1"/>
    <property type="molecule type" value="Genomic_DNA"/>
</dbReference>
<geneLocation type="chloroplast" evidence="2"/>
<keyword evidence="1" id="KW-0732">Signal</keyword>
<evidence type="ECO:0008006" key="3">
    <source>
        <dbReference type="Google" id="ProtNLM"/>
    </source>
</evidence>
<reference evidence="2" key="1">
    <citation type="journal article" date="2017" name="J. Phycol.">
        <title>Analysis of chloroplast genomes and a supermatrix inform reclassification of the Rhodomelaceae (Rhodophyta).</title>
        <authorList>
            <person name="Diaz-Tapia P."/>
            <person name="Maggs C.A."/>
            <person name="West J.A."/>
            <person name="Verbruggen H."/>
        </authorList>
    </citation>
    <scope>NUCLEOTIDE SEQUENCE</scope>
    <source>
        <strain evidence="2">JW4523</strain>
    </source>
</reference>
<proteinExistence type="predicted"/>
<name>A0A1Z1M8H4_9FLOR</name>
<dbReference type="RefSeq" id="YP_009393816.1">
    <property type="nucleotide sequence ID" value="NC_035269.1"/>
</dbReference>
<gene>
    <name evidence="2" type="primary">ConsOrf3</name>
</gene>
<sequence>MNKKLFVIIKLNLLQLSFQVLSSHLLKEYKYSCKLSTRKFNYKLINRLTIHNYYLDYKYNFNKIKFILSIYKLSQNKIIQNLTQNIFKNNYNRLYADNITAHIKYFNKFRYSYYKNYNYYEYSKLKVNIYYFAIINLYIIAQCYKNKNIFFLIKYLYDPIF</sequence>
<feature type="signal peptide" evidence="1">
    <location>
        <begin position="1"/>
        <end position="22"/>
    </location>
</feature>
<evidence type="ECO:0000313" key="2">
    <source>
        <dbReference type="EMBL" id="ARW62378.1"/>
    </source>
</evidence>
<keyword evidence="2" id="KW-0150">Chloroplast</keyword>
<accession>A0A1Z1M8H4</accession>
<evidence type="ECO:0000256" key="1">
    <source>
        <dbReference type="SAM" id="SignalP"/>
    </source>
</evidence>
<keyword evidence="2" id="KW-0934">Plastid</keyword>
<protein>
    <recommendedName>
        <fullName evidence="3">Transmembrane protein</fullName>
    </recommendedName>
</protein>